<dbReference type="GO" id="GO:0004368">
    <property type="term" value="F:glycerol-3-phosphate dehydrogenase (quinone) activity"/>
    <property type="evidence" value="ECO:0007669"/>
    <property type="project" value="InterPro"/>
</dbReference>
<dbReference type="RefSeq" id="WP_009020212.1">
    <property type="nucleotide sequence ID" value="NZ_DS999411.1"/>
</dbReference>
<dbReference type="PANTHER" id="PTHR11985:SF15">
    <property type="entry name" value="GLYCEROL-3-PHOSPHATE DEHYDROGENASE, MITOCHONDRIAL"/>
    <property type="match status" value="1"/>
</dbReference>
<dbReference type="HOGENOM" id="CLU_015740_5_1_6"/>
<keyword evidence="6" id="KW-1133">Transmembrane helix</keyword>
<keyword evidence="3" id="KW-0285">Flavoprotein</keyword>
<dbReference type="SUPFAM" id="SSF51905">
    <property type="entry name" value="FAD/NAD(P)-binding domain"/>
    <property type="match status" value="1"/>
</dbReference>
<dbReference type="Gene3D" id="3.30.9.10">
    <property type="entry name" value="D-Amino Acid Oxidase, subunit A, domain 2"/>
    <property type="match status" value="1"/>
</dbReference>
<keyword evidence="5" id="KW-0560">Oxidoreductase</keyword>
<evidence type="ECO:0000313" key="9">
    <source>
        <dbReference type="EMBL" id="EED35466.1"/>
    </source>
</evidence>
<dbReference type="InterPro" id="IPR000447">
    <property type="entry name" value="G3P_DH_FAD-dep"/>
</dbReference>
<comment type="cofactor">
    <cofactor evidence="1">
        <name>FAD</name>
        <dbReference type="ChEBI" id="CHEBI:57692"/>
    </cofactor>
</comment>
<accession>B8KTM7</accession>
<evidence type="ECO:0000256" key="5">
    <source>
        <dbReference type="ARBA" id="ARBA00023002"/>
    </source>
</evidence>
<sequence length="535" mass="59487">MTSERDAMLSRLAGGSVDVLVVGGGINGAVAAAALAGHGVQVALVDRADFASGVSSHSSNLAWGGIKYLESGEWRLVRKLCLSRNRLMDAFPSTVREIRFFTSIQRGFRMWSVLVWLGALLYWLMGNCRMSAPRFLRRKTIIAEAPVINASEVVGGLEYSDCYLFDNDSRFVFNFIRRAMDAGATAANYTEVTALEFSSDQQHWQVSLRDCEANRDLQLTAKVVINATGPNVDRLNATVGVDTEHHHLLSKGVHLIVDRVTPLAKVLTFFASDGRLFFVIPMGPKTCIGTTDTQVARAEVSVSNEDRDFVLANANALLELPEPLTRDDIIAERVGVRPLAIAGADTSRDWVQLSRKHQLEIDDDRHFISIFGGKLTDCLNVGEELVAAVSQLGVITRSPEQRWYGEPDATDRRRFLERAQHLALDELTEDGVSEPLSLRFWRRYGNYANELLDTIGEHPDKAKLVIPEAEYTHAELELMSRREMIVHFDDFLRRRSKIALVVPGRSLRKESTLRGAARLLFGDSAAAKLAEYLEG</sequence>
<dbReference type="eggNOG" id="COG0578">
    <property type="taxonomic scope" value="Bacteria"/>
</dbReference>
<feature type="domain" description="Alpha-glycerophosphate oxidase C-terminal" evidence="8">
    <location>
        <begin position="431"/>
        <end position="502"/>
    </location>
</feature>
<dbReference type="STRING" id="565045.NOR51B_1411"/>
<name>B8KTM7_9GAMM</name>
<evidence type="ECO:0000256" key="3">
    <source>
        <dbReference type="ARBA" id="ARBA00022630"/>
    </source>
</evidence>
<dbReference type="Pfam" id="PF16901">
    <property type="entry name" value="DAO_C"/>
    <property type="match status" value="1"/>
</dbReference>
<dbReference type="InterPro" id="IPR031656">
    <property type="entry name" value="DAO_C"/>
</dbReference>
<dbReference type="Gene3D" id="1.10.8.870">
    <property type="entry name" value="Alpha-glycerophosphate oxidase, cap domain"/>
    <property type="match status" value="1"/>
</dbReference>
<dbReference type="InterPro" id="IPR006076">
    <property type="entry name" value="FAD-dep_OxRdtase"/>
</dbReference>
<evidence type="ECO:0000256" key="6">
    <source>
        <dbReference type="SAM" id="Phobius"/>
    </source>
</evidence>
<dbReference type="PANTHER" id="PTHR11985">
    <property type="entry name" value="GLYCEROL-3-PHOSPHATE DEHYDROGENASE"/>
    <property type="match status" value="1"/>
</dbReference>
<dbReference type="AlphaFoldDB" id="B8KTM7"/>
<keyword evidence="4" id="KW-0274">FAD</keyword>
<comment type="similarity">
    <text evidence="2">Belongs to the FAD-dependent glycerol-3-phosphate dehydrogenase family.</text>
</comment>
<dbReference type="InterPro" id="IPR038299">
    <property type="entry name" value="DAO_C_sf"/>
</dbReference>
<keyword evidence="10" id="KW-1185">Reference proteome</keyword>
<dbReference type="Gene3D" id="3.50.50.60">
    <property type="entry name" value="FAD/NAD(P)-binding domain"/>
    <property type="match status" value="1"/>
</dbReference>
<evidence type="ECO:0000256" key="2">
    <source>
        <dbReference type="ARBA" id="ARBA00007330"/>
    </source>
</evidence>
<dbReference type="PRINTS" id="PR01001">
    <property type="entry name" value="FADG3PDH"/>
</dbReference>
<dbReference type="OrthoDB" id="9766796at2"/>
<proteinExistence type="inferred from homology"/>
<keyword evidence="6" id="KW-0812">Transmembrane</keyword>
<keyword evidence="6" id="KW-0472">Membrane</keyword>
<dbReference type="Pfam" id="PF01266">
    <property type="entry name" value="DAO"/>
    <property type="match status" value="1"/>
</dbReference>
<evidence type="ECO:0000256" key="4">
    <source>
        <dbReference type="ARBA" id="ARBA00022827"/>
    </source>
</evidence>
<dbReference type="InterPro" id="IPR036188">
    <property type="entry name" value="FAD/NAD-bd_sf"/>
</dbReference>
<evidence type="ECO:0000259" key="7">
    <source>
        <dbReference type="Pfam" id="PF01266"/>
    </source>
</evidence>
<evidence type="ECO:0000259" key="8">
    <source>
        <dbReference type="Pfam" id="PF16901"/>
    </source>
</evidence>
<evidence type="ECO:0000313" key="10">
    <source>
        <dbReference type="Proteomes" id="UP000004699"/>
    </source>
</evidence>
<reference evidence="10" key="1">
    <citation type="journal article" date="2013" name="BMC Microbiol.">
        <title>Taxonomy and evolution of bacteriochlorophyll a-containing members of the OM60/NOR5 clade of marine gammaproteobacteria: description of Luminiphilus syltensis gen. nov., sp. nov., reclassification of Haliea rubra as Pseudohaliea rubra gen. nov., comb. nov., and emendation of Chromatocurvus halotolerans.</title>
        <authorList>
            <person name="Spring S."/>
            <person name="Riedel T."/>
            <person name="Sproer C."/>
            <person name="Yan S."/>
            <person name="Harder J."/>
            <person name="Fuchs B.M."/>
        </authorList>
    </citation>
    <scope>NUCLEOTIDE SEQUENCE [LARGE SCALE GENOMIC DNA]</scope>
    <source>
        <strain evidence="10">NOR51-B</strain>
    </source>
</reference>
<dbReference type="Proteomes" id="UP000004699">
    <property type="component" value="Unassembled WGS sequence"/>
</dbReference>
<gene>
    <name evidence="9" type="ORF">NOR51B_1411</name>
</gene>
<dbReference type="GO" id="GO:0046168">
    <property type="term" value="P:glycerol-3-phosphate catabolic process"/>
    <property type="evidence" value="ECO:0007669"/>
    <property type="project" value="TreeGrafter"/>
</dbReference>
<feature type="domain" description="FAD dependent oxidoreductase" evidence="7">
    <location>
        <begin position="18"/>
        <end position="339"/>
    </location>
</feature>
<evidence type="ECO:0000256" key="1">
    <source>
        <dbReference type="ARBA" id="ARBA00001974"/>
    </source>
</evidence>
<organism evidence="9 10">
    <name type="scientific">Luminiphilus syltensis NOR5-1B</name>
    <dbReference type="NCBI Taxonomy" id="565045"/>
    <lineage>
        <taxon>Bacteria</taxon>
        <taxon>Pseudomonadati</taxon>
        <taxon>Pseudomonadota</taxon>
        <taxon>Gammaproteobacteria</taxon>
        <taxon>Cellvibrionales</taxon>
        <taxon>Halieaceae</taxon>
        <taxon>Luminiphilus</taxon>
    </lineage>
</organism>
<dbReference type="EMBL" id="DS999411">
    <property type="protein sequence ID" value="EED35466.1"/>
    <property type="molecule type" value="Genomic_DNA"/>
</dbReference>
<feature type="transmembrane region" description="Helical" evidence="6">
    <location>
        <begin position="108"/>
        <end position="125"/>
    </location>
</feature>
<protein>
    <submittedName>
        <fullName evidence="9">FAD dependent oxidoreductase</fullName>
    </submittedName>
</protein>